<dbReference type="EMBL" id="CAWUPB010001087">
    <property type="protein sequence ID" value="CAK7337523.1"/>
    <property type="molecule type" value="Genomic_DNA"/>
</dbReference>
<dbReference type="AlphaFoldDB" id="A0AAV1RP98"/>
<comment type="caution">
    <text evidence="1">The sequence shown here is derived from an EMBL/GenBank/DDBJ whole genome shotgun (WGS) entry which is preliminary data.</text>
</comment>
<evidence type="ECO:0000313" key="1">
    <source>
        <dbReference type="EMBL" id="CAK7337523.1"/>
    </source>
</evidence>
<gene>
    <name evidence="1" type="ORF">DCAF_LOCUS12558</name>
</gene>
<keyword evidence="2" id="KW-1185">Reference proteome</keyword>
<reference evidence="1 2" key="1">
    <citation type="submission" date="2024-01" db="EMBL/GenBank/DDBJ databases">
        <authorList>
            <person name="Waweru B."/>
        </authorList>
    </citation>
    <scope>NUCLEOTIDE SEQUENCE [LARGE SCALE GENOMIC DNA]</scope>
</reference>
<evidence type="ECO:0000313" key="2">
    <source>
        <dbReference type="Proteomes" id="UP001314170"/>
    </source>
</evidence>
<organism evidence="1 2">
    <name type="scientific">Dovyalis caffra</name>
    <dbReference type="NCBI Taxonomy" id="77055"/>
    <lineage>
        <taxon>Eukaryota</taxon>
        <taxon>Viridiplantae</taxon>
        <taxon>Streptophyta</taxon>
        <taxon>Embryophyta</taxon>
        <taxon>Tracheophyta</taxon>
        <taxon>Spermatophyta</taxon>
        <taxon>Magnoliopsida</taxon>
        <taxon>eudicotyledons</taxon>
        <taxon>Gunneridae</taxon>
        <taxon>Pentapetalae</taxon>
        <taxon>rosids</taxon>
        <taxon>fabids</taxon>
        <taxon>Malpighiales</taxon>
        <taxon>Salicaceae</taxon>
        <taxon>Flacourtieae</taxon>
        <taxon>Dovyalis</taxon>
    </lineage>
</organism>
<accession>A0AAV1RP98</accession>
<name>A0AAV1RP98_9ROSI</name>
<sequence length="58" mass="6333">MSDMLMTKSKKLGGTGIHHHAISKFAFSAVGTGRIVYYVGAYAEESDLREVSSRLKAE</sequence>
<dbReference type="Proteomes" id="UP001314170">
    <property type="component" value="Unassembled WGS sequence"/>
</dbReference>
<protein>
    <submittedName>
        <fullName evidence="1">Uncharacterized protein</fullName>
    </submittedName>
</protein>
<proteinExistence type="predicted"/>